<keyword evidence="10" id="KW-1185">Reference proteome</keyword>
<comment type="cofactor">
    <cofactor evidence="1 7">
        <name>Mg(2+)</name>
        <dbReference type="ChEBI" id="CHEBI:18420"/>
    </cofactor>
</comment>
<sequence>MQPLPNRYMQVSPGASPPDKINAIVEIPKGRRSKFEIDKKTGIIKLDRYLYSSAHYPGDYGIIPQTLAEDGDPLDILVMVNEPTFAGCLIEARPLGLFRMTDKGDNDYKVLAVPDTDPIFAEYNGLWRVPPHYLREVEHFFATYKQLEGGEVKTLGWEGEDKAREEILECIQRYKDTTPEEDIATYPTEEDEDSPAPNTPSHASS</sequence>
<dbReference type="EMBL" id="CP036280">
    <property type="protein sequence ID" value="QDU72421.1"/>
    <property type="molecule type" value="Genomic_DNA"/>
</dbReference>
<dbReference type="PROSITE" id="PS00387">
    <property type="entry name" value="PPASE"/>
    <property type="match status" value="1"/>
</dbReference>
<protein>
    <recommendedName>
        <fullName evidence="7">Inorganic pyrophosphatase</fullName>
        <ecNumber evidence="7">3.6.1.1</ecNumber>
    </recommendedName>
    <alternativeName>
        <fullName evidence="7">Pyrophosphate phospho-hydrolase</fullName>
        <shortName evidence="7">PPase</shortName>
    </alternativeName>
</protein>
<feature type="binding site" evidence="7">
    <location>
        <position position="75"/>
    </location>
    <ligand>
        <name>Mg(2+)</name>
        <dbReference type="ChEBI" id="CHEBI:18420"/>
        <label>1</label>
    </ligand>
</feature>
<reference evidence="9 10" key="1">
    <citation type="submission" date="2019-02" db="EMBL/GenBank/DDBJ databases">
        <title>Deep-cultivation of Planctomycetes and their phenomic and genomic characterization uncovers novel biology.</title>
        <authorList>
            <person name="Wiegand S."/>
            <person name="Jogler M."/>
            <person name="Boedeker C."/>
            <person name="Pinto D."/>
            <person name="Vollmers J."/>
            <person name="Rivas-Marin E."/>
            <person name="Kohn T."/>
            <person name="Peeters S.H."/>
            <person name="Heuer A."/>
            <person name="Rast P."/>
            <person name="Oberbeckmann S."/>
            <person name="Bunk B."/>
            <person name="Jeske O."/>
            <person name="Meyerdierks A."/>
            <person name="Storesund J.E."/>
            <person name="Kallscheuer N."/>
            <person name="Luecker S."/>
            <person name="Lage O.M."/>
            <person name="Pohl T."/>
            <person name="Merkel B.J."/>
            <person name="Hornburger P."/>
            <person name="Mueller R.-W."/>
            <person name="Bruemmer F."/>
            <person name="Labrenz M."/>
            <person name="Spormann A.M."/>
            <person name="Op den Camp H."/>
            <person name="Overmann J."/>
            <person name="Amann R."/>
            <person name="Jetten M.S.M."/>
            <person name="Mascher T."/>
            <person name="Medema M.H."/>
            <person name="Devos D.P."/>
            <person name="Kaster A.-K."/>
            <person name="Ovreas L."/>
            <person name="Rohde M."/>
            <person name="Galperin M.Y."/>
            <person name="Jogler C."/>
        </authorList>
    </citation>
    <scope>NUCLEOTIDE SEQUENCE [LARGE SCALE GENOMIC DNA]</scope>
    <source>
        <strain evidence="9 10">Pan265</strain>
    </source>
</reference>
<dbReference type="GO" id="GO:0004427">
    <property type="term" value="F:inorganic diphosphate phosphatase activity"/>
    <property type="evidence" value="ECO:0007669"/>
    <property type="project" value="UniProtKB-UniRule"/>
</dbReference>
<evidence type="ECO:0000256" key="3">
    <source>
        <dbReference type="ARBA" id="ARBA00022723"/>
    </source>
</evidence>
<feature type="binding site" evidence="7">
    <location>
        <position position="60"/>
    </location>
    <ligand>
        <name>substrate</name>
    </ligand>
</feature>
<gene>
    <name evidence="7 9" type="primary">ppa</name>
    <name evidence="9" type="ORF">Pan265_22860</name>
</gene>
<dbReference type="RefSeq" id="WP_145446587.1">
    <property type="nucleotide sequence ID" value="NZ_CP036280.1"/>
</dbReference>
<evidence type="ECO:0000256" key="1">
    <source>
        <dbReference type="ARBA" id="ARBA00001946"/>
    </source>
</evidence>
<dbReference type="Pfam" id="PF00719">
    <property type="entry name" value="Pyrophosphatase"/>
    <property type="match status" value="1"/>
</dbReference>
<dbReference type="KEGG" id="mcad:Pan265_22860"/>
<feature type="region of interest" description="Disordered" evidence="8">
    <location>
        <begin position="173"/>
        <end position="205"/>
    </location>
</feature>
<dbReference type="InterPro" id="IPR036649">
    <property type="entry name" value="Pyrophosphatase_sf"/>
</dbReference>
<dbReference type="GO" id="GO:0006796">
    <property type="term" value="P:phosphate-containing compound metabolic process"/>
    <property type="evidence" value="ECO:0007669"/>
    <property type="project" value="InterPro"/>
</dbReference>
<feature type="compositionally biased region" description="Acidic residues" evidence="8">
    <location>
        <begin position="179"/>
        <end position="194"/>
    </location>
</feature>
<comment type="subcellular location">
    <subcellularLocation>
        <location evidence="7">Cytoplasm</location>
    </subcellularLocation>
</comment>
<evidence type="ECO:0000256" key="8">
    <source>
        <dbReference type="SAM" id="MobiDB-lite"/>
    </source>
</evidence>
<evidence type="ECO:0000256" key="2">
    <source>
        <dbReference type="ARBA" id="ARBA00022490"/>
    </source>
</evidence>
<feature type="binding site" evidence="7">
    <location>
        <position position="70"/>
    </location>
    <ligand>
        <name>Mg(2+)</name>
        <dbReference type="ChEBI" id="CHEBI:18420"/>
        <label>1</label>
    </ligand>
</feature>
<dbReference type="Proteomes" id="UP000320386">
    <property type="component" value="Chromosome"/>
</dbReference>
<dbReference type="FunFam" id="3.90.80.10:FF:000003">
    <property type="entry name" value="Inorganic pyrophosphatase"/>
    <property type="match status" value="1"/>
</dbReference>
<dbReference type="SUPFAM" id="SSF50324">
    <property type="entry name" value="Inorganic pyrophosphatase"/>
    <property type="match status" value="1"/>
</dbReference>
<dbReference type="OrthoDB" id="5187599at2"/>
<evidence type="ECO:0000313" key="10">
    <source>
        <dbReference type="Proteomes" id="UP000320386"/>
    </source>
</evidence>
<keyword evidence="2 7" id="KW-0963">Cytoplasm</keyword>
<dbReference type="GO" id="GO:0005737">
    <property type="term" value="C:cytoplasm"/>
    <property type="evidence" value="ECO:0007669"/>
    <property type="project" value="UniProtKB-SubCell"/>
</dbReference>
<comment type="subunit">
    <text evidence="7">Homohexamer.</text>
</comment>
<comment type="similarity">
    <text evidence="7">Belongs to the PPase family.</text>
</comment>
<name>A0A518BZM6_9BACT</name>
<evidence type="ECO:0000256" key="5">
    <source>
        <dbReference type="ARBA" id="ARBA00022842"/>
    </source>
</evidence>
<accession>A0A518BZM6</accession>
<feature type="binding site" evidence="7">
    <location>
        <position position="107"/>
    </location>
    <ligand>
        <name>Mg(2+)</name>
        <dbReference type="ChEBI" id="CHEBI:18420"/>
        <label>1</label>
    </ligand>
</feature>
<keyword evidence="3 7" id="KW-0479">Metal-binding</keyword>
<dbReference type="InterPro" id="IPR008162">
    <property type="entry name" value="Pyrophosphatase"/>
</dbReference>
<evidence type="ECO:0000313" key="9">
    <source>
        <dbReference type="EMBL" id="QDU72421.1"/>
    </source>
</evidence>
<dbReference type="PANTHER" id="PTHR10286">
    <property type="entry name" value="INORGANIC PYROPHOSPHATASE"/>
    <property type="match status" value="1"/>
</dbReference>
<keyword evidence="4 7" id="KW-0378">Hydrolase</keyword>
<evidence type="ECO:0000256" key="7">
    <source>
        <dbReference type="HAMAP-Rule" id="MF_00209"/>
    </source>
</evidence>
<organism evidence="9 10">
    <name type="scientific">Mucisphaera calidilacus</name>
    <dbReference type="NCBI Taxonomy" id="2527982"/>
    <lineage>
        <taxon>Bacteria</taxon>
        <taxon>Pseudomonadati</taxon>
        <taxon>Planctomycetota</taxon>
        <taxon>Phycisphaerae</taxon>
        <taxon>Phycisphaerales</taxon>
        <taxon>Phycisphaeraceae</taxon>
        <taxon>Mucisphaera</taxon>
    </lineage>
</organism>
<comment type="function">
    <text evidence="7">Catalyzes the hydrolysis of inorganic pyrophosphate (PPi) forming two phosphate ions.</text>
</comment>
<dbReference type="AlphaFoldDB" id="A0A518BZM6"/>
<dbReference type="EC" id="3.6.1.1" evidence="7"/>
<feature type="binding site" evidence="7">
    <location>
        <position position="75"/>
    </location>
    <ligand>
        <name>Mg(2+)</name>
        <dbReference type="ChEBI" id="CHEBI:18420"/>
        <label>2</label>
    </ligand>
</feature>
<dbReference type="GO" id="GO:0000287">
    <property type="term" value="F:magnesium ion binding"/>
    <property type="evidence" value="ECO:0007669"/>
    <property type="project" value="UniProtKB-UniRule"/>
</dbReference>
<keyword evidence="5 7" id="KW-0460">Magnesium</keyword>
<feature type="binding site" evidence="7">
    <location>
        <position position="144"/>
    </location>
    <ligand>
        <name>substrate</name>
    </ligand>
</feature>
<dbReference type="CDD" id="cd00412">
    <property type="entry name" value="pyrophosphatase"/>
    <property type="match status" value="1"/>
</dbReference>
<dbReference type="Gene3D" id="3.90.80.10">
    <property type="entry name" value="Inorganic pyrophosphatase"/>
    <property type="match status" value="1"/>
</dbReference>
<evidence type="ECO:0000256" key="4">
    <source>
        <dbReference type="ARBA" id="ARBA00022801"/>
    </source>
</evidence>
<dbReference type="HAMAP" id="MF_00209">
    <property type="entry name" value="Inorganic_PPase"/>
    <property type="match status" value="1"/>
</dbReference>
<feature type="binding site" evidence="7">
    <location>
        <position position="34"/>
    </location>
    <ligand>
        <name>substrate</name>
    </ligand>
</feature>
<evidence type="ECO:0000256" key="6">
    <source>
        <dbReference type="ARBA" id="ARBA00047820"/>
    </source>
</evidence>
<comment type="catalytic activity">
    <reaction evidence="6 7">
        <text>diphosphate + H2O = 2 phosphate + H(+)</text>
        <dbReference type="Rhea" id="RHEA:24576"/>
        <dbReference type="ChEBI" id="CHEBI:15377"/>
        <dbReference type="ChEBI" id="CHEBI:15378"/>
        <dbReference type="ChEBI" id="CHEBI:33019"/>
        <dbReference type="ChEBI" id="CHEBI:43474"/>
        <dbReference type="EC" id="3.6.1.1"/>
    </reaction>
</comment>
<proteinExistence type="inferred from homology"/>
<feature type="binding site" evidence="7">
    <location>
        <position position="48"/>
    </location>
    <ligand>
        <name>substrate</name>
    </ligand>
</feature>